<evidence type="ECO:0000313" key="3">
    <source>
        <dbReference type="Proteomes" id="UP001152803"/>
    </source>
</evidence>
<feature type="domain" description="EF-hand" evidence="1">
    <location>
        <begin position="4"/>
        <end position="50"/>
    </location>
</feature>
<protein>
    <recommendedName>
        <fullName evidence="1">EF-hand domain-containing protein</fullName>
    </recommendedName>
</protein>
<evidence type="ECO:0000313" key="2">
    <source>
        <dbReference type="EMBL" id="KAJ8250180.1"/>
    </source>
</evidence>
<dbReference type="SUPFAM" id="SSF47473">
    <property type="entry name" value="EF-hand"/>
    <property type="match status" value="1"/>
</dbReference>
<dbReference type="OrthoDB" id="10057795at2759"/>
<dbReference type="EMBL" id="JAFJMO010000018">
    <property type="protein sequence ID" value="KAJ8250180.1"/>
    <property type="molecule type" value="Genomic_DNA"/>
</dbReference>
<dbReference type="GO" id="GO:0099536">
    <property type="term" value="P:synaptic signaling"/>
    <property type="evidence" value="ECO:0007669"/>
    <property type="project" value="TreeGrafter"/>
</dbReference>
<evidence type="ECO:0000259" key="1">
    <source>
        <dbReference type="Pfam" id="PF09069"/>
    </source>
</evidence>
<organism evidence="2 3">
    <name type="scientific">Conger conger</name>
    <name type="common">Conger eel</name>
    <name type="synonym">Muraena conger</name>
    <dbReference type="NCBI Taxonomy" id="82655"/>
    <lineage>
        <taxon>Eukaryota</taxon>
        <taxon>Metazoa</taxon>
        <taxon>Chordata</taxon>
        <taxon>Craniata</taxon>
        <taxon>Vertebrata</taxon>
        <taxon>Euteleostomi</taxon>
        <taxon>Actinopterygii</taxon>
        <taxon>Neopterygii</taxon>
        <taxon>Teleostei</taxon>
        <taxon>Anguilliformes</taxon>
        <taxon>Congridae</taxon>
        <taxon>Conger</taxon>
    </lineage>
</organism>
<dbReference type="PANTHER" id="PTHR12268">
    <property type="entry name" value="E3 UBIQUITIN-PROTEIN LIGASE KCMF1"/>
    <property type="match status" value="1"/>
</dbReference>
<accession>A0A9Q1CVM2</accession>
<name>A0A9Q1CVM2_CONCO</name>
<comment type="caution">
    <text evidence="2">The sequence shown here is derived from an EMBL/GenBank/DDBJ whole genome shotgun (WGS) entry which is preliminary data.</text>
</comment>
<dbReference type="InterPro" id="IPR015154">
    <property type="entry name" value="EF-hand_dom_typ2"/>
</dbReference>
<dbReference type="AlphaFoldDB" id="A0A9Q1CVM2"/>
<dbReference type="Gene3D" id="1.10.238.10">
    <property type="entry name" value="EF-hand"/>
    <property type="match status" value="1"/>
</dbReference>
<dbReference type="PANTHER" id="PTHR12268:SF16">
    <property type="entry name" value="DYSTROPHIN-RELATED PROTEIN 2"/>
    <property type="match status" value="1"/>
</dbReference>
<reference evidence="2" key="1">
    <citation type="journal article" date="2023" name="Science">
        <title>Genome structures resolve the early diversification of teleost fishes.</title>
        <authorList>
            <person name="Parey E."/>
            <person name="Louis A."/>
            <person name="Montfort J."/>
            <person name="Bouchez O."/>
            <person name="Roques C."/>
            <person name="Iampietro C."/>
            <person name="Lluch J."/>
            <person name="Castinel A."/>
            <person name="Donnadieu C."/>
            <person name="Desvignes T."/>
            <person name="Floi Bucao C."/>
            <person name="Jouanno E."/>
            <person name="Wen M."/>
            <person name="Mejri S."/>
            <person name="Dirks R."/>
            <person name="Jansen H."/>
            <person name="Henkel C."/>
            <person name="Chen W.J."/>
            <person name="Zahm M."/>
            <person name="Cabau C."/>
            <person name="Klopp C."/>
            <person name="Thompson A.W."/>
            <person name="Robinson-Rechavi M."/>
            <person name="Braasch I."/>
            <person name="Lecointre G."/>
            <person name="Bobe J."/>
            <person name="Postlethwait J.H."/>
            <person name="Berthelot C."/>
            <person name="Roest Crollius H."/>
            <person name="Guiguen Y."/>
        </authorList>
    </citation>
    <scope>NUCLEOTIDE SEQUENCE</scope>
    <source>
        <strain evidence="2">Concon-B</strain>
    </source>
</reference>
<dbReference type="InterPro" id="IPR011992">
    <property type="entry name" value="EF-hand-dom_pair"/>
</dbReference>
<dbReference type="Proteomes" id="UP001152803">
    <property type="component" value="Unassembled WGS sequence"/>
</dbReference>
<proteinExistence type="predicted"/>
<keyword evidence="3" id="KW-1185">Reference proteome</keyword>
<dbReference type="Pfam" id="PF09069">
    <property type="entry name" value="EF-hand_3"/>
    <property type="match status" value="1"/>
</dbReference>
<gene>
    <name evidence="2" type="ORF">COCON_G00221020</name>
</gene>
<sequence>MSDLFCQVSGPGGLTDQRHLSLLLHEAVQIPRQLGEVAAFGGSNVEPSVAAAAASA</sequence>
<dbReference type="GO" id="GO:0005886">
    <property type="term" value="C:plasma membrane"/>
    <property type="evidence" value="ECO:0007669"/>
    <property type="project" value="TreeGrafter"/>
</dbReference>
<dbReference type="GO" id="GO:0045202">
    <property type="term" value="C:synapse"/>
    <property type="evidence" value="ECO:0007669"/>
    <property type="project" value="GOC"/>
</dbReference>
<dbReference type="InterPro" id="IPR050774">
    <property type="entry name" value="KCMF1/Dystrophin"/>
</dbReference>